<evidence type="ECO:0000313" key="2">
    <source>
        <dbReference type="EMBL" id="KAJ8884903.1"/>
    </source>
</evidence>
<feature type="region of interest" description="Disordered" evidence="1">
    <location>
        <begin position="1"/>
        <end position="60"/>
    </location>
</feature>
<dbReference type="EMBL" id="JARBHB010000004">
    <property type="protein sequence ID" value="KAJ8884903.1"/>
    <property type="molecule type" value="Genomic_DNA"/>
</dbReference>
<evidence type="ECO:0000313" key="3">
    <source>
        <dbReference type="Proteomes" id="UP001159363"/>
    </source>
</evidence>
<name>A0ABQ9HLX4_9NEOP</name>
<keyword evidence="3" id="KW-1185">Reference proteome</keyword>
<accession>A0ABQ9HLX4</accession>
<feature type="compositionally biased region" description="Acidic residues" evidence="1">
    <location>
        <begin position="10"/>
        <end position="19"/>
    </location>
</feature>
<gene>
    <name evidence="2" type="ORF">PR048_011099</name>
</gene>
<proteinExistence type="predicted"/>
<dbReference type="Proteomes" id="UP001159363">
    <property type="component" value="Chromosome X"/>
</dbReference>
<evidence type="ECO:0008006" key="4">
    <source>
        <dbReference type="Google" id="ProtNLM"/>
    </source>
</evidence>
<protein>
    <recommendedName>
        <fullName evidence="4">PiggyBac transposable element-derived protein domain-containing protein</fullName>
    </recommendedName>
</protein>
<evidence type="ECO:0000256" key="1">
    <source>
        <dbReference type="SAM" id="MobiDB-lite"/>
    </source>
</evidence>
<organism evidence="2 3">
    <name type="scientific">Dryococelus australis</name>
    <dbReference type="NCBI Taxonomy" id="614101"/>
    <lineage>
        <taxon>Eukaryota</taxon>
        <taxon>Metazoa</taxon>
        <taxon>Ecdysozoa</taxon>
        <taxon>Arthropoda</taxon>
        <taxon>Hexapoda</taxon>
        <taxon>Insecta</taxon>
        <taxon>Pterygota</taxon>
        <taxon>Neoptera</taxon>
        <taxon>Polyneoptera</taxon>
        <taxon>Phasmatodea</taxon>
        <taxon>Verophasmatodea</taxon>
        <taxon>Anareolatae</taxon>
        <taxon>Phasmatidae</taxon>
        <taxon>Eurycanthinae</taxon>
        <taxon>Dryococelus</taxon>
    </lineage>
</organism>
<comment type="caution">
    <text evidence="2">The sequence shown here is derived from an EMBL/GenBank/DDBJ whole genome shotgun (WGS) entry which is preliminary data.</text>
</comment>
<reference evidence="2 3" key="1">
    <citation type="submission" date="2023-02" db="EMBL/GenBank/DDBJ databases">
        <title>LHISI_Scaffold_Assembly.</title>
        <authorList>
            <person name="Stuart O.P."/>
            <person name="Cleave R."/>
            <person name="Magrath M.J.L."/>
            <person name="Mikheyev A.S."/>
        </authorList>
    </citation>
    <scope>NUCLEOTIDE SEQUENCE [LARGE SCALE GENOMIC DNA]</scope>
    <source>
        <strain evidence="2">Daus_M_001</strain>
        <tissue evidence="2">Leg muscle</tissue>
    </source>
</reference>
<sequence length="198" mass="22104">MSSKPKNLDEMDSVSDDEGLQVSDASTENSDRQTDSEISVSSSRNQDESSTDNDPQFLNNENVLLGKNNYKWSKIPPATKRTRACAHNLVAKLPGLTGDARVHNPKTPSESWRFLIDKEIIECVLHNTNEKITILASKSGSKNLDYQYTQHSDIAELGAFFGLLYLAGVFKFNHEDTRSLFAMDGIGHYIFRATTSKN</sequence>